<dbReference type="OrthoDB" id="1930622at2759"/>
<accession>A0A9Q1RFJ5</accession>
<organism evidence="2 3">
    <name type="scientific">Anisodus acutangulus</name>
    <dbReference type="NCBI Taxonomy" id="402998"/>
    <lineage>
        <taxon>Eukaryota</taxon>
        <taxon>Viridiplantae</taxon>
        <taxon>Streptophyta</taxon>
        <taxon>Embryophyta</taxon>
        <taxon>Tracheophyta</taxon>
        <taxon>Spermatophyta</taxon>
        <taxon>Magnoliopsida</taxon>
        <taxon>eudicotyledons</taxon>
        <taxon>Gunneridae</taxon>
        <taxon>Pentapetalae</taxon>
        <taxon>asterids</taxon>
        <taxon>lamiids</taxon>
        <taxon>Solanales</taxon>
        <taxon>Solanaceae</taxon>
        <taxon>Solanoideae</taxon>
        <taxon>Hyoscyameae</taxon>
        <taxon>Anisodus</taxon>
    </lineage>
</organism>
<gene>
    <name evidence="2" type="ORF">K7X08_003278</name>
</gene>
<dbReference type="GO" id="GO:0009733">
    <property type="term" value="P:response to auxin"/>
    <property type="evidence" value="ECO:0007669"/>
    <property type="project" value="InterPro"/>
</dbReference>
<proteinExistence type="inferred from homology"/>
<evidence type="ECO:0000256" key="1">
    <source>
        <dbReference type="ARBA" id="ARBA00006974"/>
    </source>
</evidence>
<dbReference type="Pfam" id="PF02519">
    <property type="entry name" value="Auxin_inducible"/>
    <property type="match status" value="1"/>
</dbReference>
<dbReference type="PANTHER" id="PTHR31374:SF264">
    <property type="entry name" value="AUXIN-RESPONSIVE PROTEIN SAUR36-LIKE"/>
    <property type="match status" value="1"/>
</dbReference>
<keyword evidence="3" id="KW-1185">Reference proteome</keyword>
<dbReference type="PANTHER" id="PTHR31374">
    <property type="entry name" value="AUXIN-INDUCED PROTEIN-LIKE-RELATED"/>
    <property type="match status" value="1"/>
</dbReference>
<name>A0A9Q1RFJ5_9SOLA</name>
<dbReference type="InterPro" id="IPR003676">
    <property type="entry name" value="SAUR_fam"/>
</dbReference>
<dbReference type="EMBL" id="JAJAGQ010000007">
    <property type="protein sequence ID" value="KAJ8557653.1"/>
    <property type="molecule type" value="Genomic_DNA"/>
</dbReference>
<evidence type="ECO:0000313" key="3">
    <source>
        <dbReference type="Proteomes" id="UP001152561"/>
    </source>
</evidence>
<comment type="caution">
    <text evidence="2">The sequence shown here is derived from an EMBL/GenBank/DDBJ whole genome shotgun (WGS) entry which is preliminary data.</text>
</comment>
<dbReference type="Proteomes" id="UP001152561">
    <property type="component" value="Unassembled WGS sequence"/>
</dbReference>
<evidence type="ECO:0000313" key="2">
    <source>
        <dbReference type="EMBL" id="KAJ8557653.1"/>
    </source>
</evidence>
<protein>
    <recommendedName>
        <fullName evidence="4">Small auxin up regulated protein</fullName>
    </recommendedName>
</protein>
<reference evidence="3" key="1">
    <citation type="journal article" date="2023" name="Proc. Natl. Acad. Sci. U.S.A.">
        <title>Genomic and structural basis for evolution of tropane alkaloid biosynthesis.</title>
        <authorList>
            <person name="Wanga Y.-J."/>
            <person name="Taina T."/>
            <person name="Yua J.-Y."/>
            <person name="Lia J."/>
            <person name="Xua B."/>
            <person name="Chenc J."/>
            <person name="D'Auriad J.C."/>
            <person name="Huanga J.-P."/>
            <person name="Huanga S.-X."/>
        </authorList>
    </citation>
    <scope>NUCLEOTIDE SEQUENCE [LARGE SCALE GENOMIC DNA]</scope>
    <source>
        <strain evidence="3">cv. KIB-2019</strain>
    </source>
</reference>
<comment type="similarity">
    <text evidence="1">Belongs to the ARG7 family.</text>
</comment>
<dbReference type="AlphaFoldDB" id="A0A9Q1RFJ5"/>
<evidence type="ECO:0008006" key="4">
    <source>
        <dbReference type="Google" id="ProtNLM"/>
    </source>
</evidence>
<sequence length="158" mass="17802">MAKARTIGKKKNGIVNLRIMVKKLQKSLLLGKKLQATELDELENDSINVPEDVKEGHFAVLAMDDDELKRFIVPLSSLTHPSFLRLLEQAAEEYGFDHEGALTIPCRPSELDRILAEQWVEGTDSRSVEGVNWSSYHGCEVPCMYMYSVAVLINNRVV</sequence>